<keyword evidence="1" id="KW-0812">Transmembrane</keyword>
<feature type="transmembrane region" description="Helical" evidence="1">
    <location>
        <begin position="21"/>
        <end position="42"/>
    </location>
</feature>
<organism evidence="2 3">
    <name type="scientific">Rickenella mellea</name>
    <dbReference type="NCBI Taxonomy" id="50990"/>
    <lineage>
        <taxon>Eukaryota</taxon>
        <taxon>Fungi</taxon>
        <taxon>Dikarya</taxon>
        <taxon>Basidiomycota</taxon>
        <taxon>Agaricomycotina</taxon>
        <taxon>Agaricomycetes</taxon>
        <taxon>Hymenochaetales</taxon>
        <taxon>Rickenellaceae</taxon>
        <taxon>Rickenella</taxon>
    </lineage>
</organism>
<name>A0A4Y7PXR4_9AGAM</name>
<reference evidence="2 3" key="1">
    <citation type="submission" date="2018-06" db="EMBL/GenBank/DDBJ databases">
        <title>A transcriptomic atlas of mushroom development highlights an independent origin of complex multicellularity.</title>
        <authorList>
            <consortium name="DOE Joint Genome Institute"/>
            <person name="Krizsan K."/>
            <person name="Almasi E."/>
            <person name="Merenyi Z."/>
            <person name="Sahu N."/>
            <person name="Viragh M."/>
            <person name="Koszo T."/>
            <person name="Mondo S."/>
            <person name="Kiss B."/>
            <person name="Balint B."/>
            <person name="Kues U."/>
            <person name="Barry K."/>
            <person name="Hegedus J.C."/>
            <person name="Henrissat B."/>
            <person name="Johnson J."/>
            <person name="Lipzen A."/>
            <person name="Ohm R."/>
            <person name="Nagy I."/>
            <person name="Pangilinan J."/>
            <person name="Yan J."/>
            <person name="Xiong Y."/>
            <person name="Grigoriev I.V."/>
            <person name="Hibbett D.S."/>
            <person name="Nagy L.G."/>
        </authorList>
    </citation>
    <scope>NUCLEOTIDE SEQUENCE [LARGE SCALE GENOMIC DNA]</scope>
    <source>
        <strain evidence="2 3">SZMC22713</strain>
    </source>
</reference>
<evidence type="ECO:0000313" key="3">
    <source>
        <dbReference type="Proteomes" id="UP000294933"/>
    </source>
</evidence>
<accession>A0A4Y7PXR4</accession>
<dbReference type="AlphaFoldDB" id="A0A4Y7PXR4"/>
<proteinExistence type="predicted"/>
<keyword evidence="1" id="KW-1133">Transmembrane helix</keyword>
<dbReference type="Proteomes" id="UP000294933">
    <property type="component" value="Unassembled WGS sequence"/>
</dbReference>
<keyword evidence="3" id="KW-1185">Reference proteome</keyword>
<dbReference type="EMBL" id="ML170193">
    <property type="protein sequence ID" value="TDL19808.1"/>
    <property type="molecule type" value="Genomic_DNA"/>
</dbReference>
<evidence type="ECO:0000256" key="1">
    <source>
        <dbReference type="SAM" id="Phobius"/>
    </source>
</evidence>
<sequence length="229" mass="25411">MTSDSAGQCTNCVVAGYITPWLTWLITIPIQVVLILRTLAVWERDAKVAGFLAVLSISYNAIMVVCNIILTTSYHFSRRWFQYRPAKYFCAPGDVPSINTIGVWVTNIIRRDYVLLGSVPSFSKRILVILVRDAFSIASLTMTTILEVPRNSWALMNSVGPALLVVYSVSASHLILNLRKHVDKLESPTGLHSGIHFADSSGLTIMDELNYRSPDVHGSSLVSMEHDNL</sequence>
<protein>
    <submittedName>
        <fullName evidence="2">Uncharacterized protein</fullName>
    </submittedName>
</protein>
<gene>
    <name evidence="2" type="ORF">BD410DRAFT_873622</name>
</gene>
<keyword evidence="1" id="KW-0472">Membrane</keyword>
<feature type="transmembrane region" description="Helical" evidence="1">
    <location>
        <begin position="48"/>
        <end position="70"/>
    </location>
</feature>
<dbReference type="VEuPathDB" id="FungiDB:BD410DRAFT_873622"/>
<evidence type="ECO:0000313" key="2">
    <source>
        <dbReference type="EMBL" id="TDL19808.1"/>
    </source>
</evidence>